<keyword evidence="2" id="KW-1185">Reference proteome</keyword>
<dbReference type="AlphaFoldDB" id="A0A9X1F3U1"/>
<name>A0A9X1F3U1_9SPHN</name>
<dbReference type="RefSeq" id="WP_218404492.1">
    <property type="nucleotide sequence ID" value="NZ_JAGSPC010000001.1"/>
</dbReference>
<gene>
    <name evidence="1" type="ORF">KCG46_06645</name>
</gene>
<dbReference type="Proteomes" id="UP001138681">
    <property type="component" value="Unassembled WGS sequence"/>
</dbReference>
<reference evidence="1" key="1">
    <citation type="submission" date="2021-04" db="EMBL/GenBank/DDBJ databases">
        <authorList>
            <person name="Pira H."/>
            <person name="Risdian C."/>
            <person name="Wink J."/>
        </authorList>
    </citation>
    <scope>NUCLEOTIDE SEQUENCE</scope>
    <source>
        <strain evidence="1">WH158</strain>
    </source>
</reference>
<evidence type="ECO:0000313" key="1">
    <source>
        <dbReference type="EMBL" id="MBV7259249.1"/>
    </source>
</evidence>
<sequence>MISPADIASNPDWIPHRVDWNARQVEFLQIPGSEFTKPGFLADYQTQDKATASVDEVMAMEVESGPLHFIFHTAFCRSTLLSKALNIPSVSVGMSEPGIFANLSGAGDQAAPLVQPIMRLLARKRSDAQAVFVKPTNHSNRLIPQLLQSCGDARSILMSNPLETFLESVARKGMHGRRWARNLLLEMQSYAGMDFGMDERELFCMSDMQAAGLAWFLNQNYFHALASSAFGPRLRVLDGDIFNAERAVTIGSVLEFAGVEHADTHIADAVNGPAFATHSKLGGGFDGSEPQSKAGLSDTLSEEIAQVAQWVGMIIQQTGQPLPLKQTLFAPQ</sequence>
<dbReference type="EMBL" id="JAGSPC010000001">
    <property type="protein sequence ID" value="MBV7259249.1"/>
    <property type="molecule type" value="Genomic_DNA"/>
</dbReference>
<protein>
    <submittedName>
        <fullName evidence="1">Uncharacterized protein</fullName>
    </submittedName>
</protein>
<accession>A0A9X1F3U1</accession>
<comment type="caution">
    <text evidence="1">The sequence shown here is derived from an EMBL/GenBank/DDBJ whole genome shotgun (WGS) entry which is preliminary data.</text>
</comment>
<organism evidence="1 2">
    <name type="scientific">Erythrobacter crassostreae</name>
    <dbReference type="NCBI Taxonomy" id="2828328"/>
    <lineage>
        <taxon>Bacteria</taxon>
        <taxon>Pseudomonadati</taxon>
        <taxon>Pseudomonadota</taxon>
        <taxon>Alphaproteobacteria</taxon>
        <taxon>Sphingomonadales</taxon>
        <taxon>Erythrobacteraceae</taxon>
        <taxon>Erythrobacter/Porphyrobacter group</taxon>
        <taxon>Erythrobacter</taxon>
    </lineage>
</organism>
<evidence type="ECO:0000313" key="2">
    <source>
        <dbReference type="Proteomes" id="UP001138681"/>
    </source>
</evidence>
<proteinExistence type="predicted"/>